<dbReference type="PANTHER" id="PTHR15503:SF45">
    <property type="entry name" value="RNA-DIRECTED DNA POLYMERASE HOMOLOG"/>
    <property type="match status" value="1"/>
</dbReference>
<feature type="region of interest" description="Disordered" evidence="1">
    <location>
        <begin position="268"/>
        <end position="332"/>
    </location>
</feature>
<dbReference type="RefSeq" id="XP_071920410.1">
    <property type="nucleotide sequence ID" value="XM_072064309.1"/>
</dbReference>
<dbReference type="Proteomes" id="UP001652660">
    <property type="component" value="Chromosome 1c"/>
</dbReference>
<protein>
    <recommendedName>
        <fullName evidence="2">Retrotransposon gag domain-containing protein</fullName>
    </recommendedName>
</protein>
<organism evidence="3 7">
    <name type="scientific">Coffea arabica</name>
    <name type="common">Arabian coffee</name>
    <dbReference type="NCBI Taxonomy" id="13443"/>
    <lineage>
        <taxon>Eukaryota</taxon>
        <taxon>Viridiplantae</taxon>
        <taxon>Streptophyta</taxon>
        <taxon>Embryophyta</taxon>
        <taxon>Tracheophyta</taxon>
        <taxon>Spermatophyta</taxon>
        <taxon>Magnoliopsida</taxon>
        <taxon>eudicotyledons</taxon>
        <taxon>Gunneridae</taxon>
        <taxon>Pentapetalae</taxon>
        <taxon>asterids</taxon>
        <taxon>lamiids</taxon>
        <taxon>Gentianales</taxon>
        <taxon>Rubiaceae</taxon>
        <taxon>Ixoroideae</taxon>
        <taxon>Gardenieae complex</taxon>
        <taxon>Bertiereae - Coffeeae clade</taxon>
        <taxon>Coffeeae</taxon>
        <taxon>Coffea</taxon>
    </lineage>
</organism>
<evidence type="ECO:0000313" key="9">
    <source>
        <dbReference type="RefSeq" id="XP_071920465.1"/>
    </source>
</evidence>
<evidence type="ECO:0000259" key="2">
    <source>
        <dbReference type="Pfam" id="PF03732"/>
    </source>
</evidence>
<feature type="domain" description="Retrotransposon gag" evidence="2">
    <location>
        <begin position="135"/>
        <end position="232"/>
    </location>
</feature>
<dbReference type="SUPFAM" id="SSF57756">
    <property type="entry name" value="Retrovirus zinc finger-like domains"/>
    <property type="match status" value="1"/>
</dbReference>
<dbReference type="Pfam" id="PF03732">
    <property type="entry name" value="Retrotrans_gag"/>
    <property type="match status" value="1"/>
</dbReference>
<dbReference type="RefSeq" id="XP_071920303.1">
    <property type="nucleotide sequence ID" value="XM_072064202.1"/>
</dbReference>
<evidence type="ECO:0000313" key="6">
    <source>
        <dbReference type="RefSeq" id="XP_071920381.1"/>
    </source>
</evidence>
<dbReference type="InterPro" id="IPR005162">
    <property type="entry name" value="Retrotrans_gag_dom"/>
</dbReference>
<reference evidence="3" key="1">
    <citation type="journal article" date="2025" name="Foods">
        <title>Unveiling the Microbial Signatures of Arabica Coffee Cherries: Insights into Ripeness Specific Diversity, Functional Traits, and Implications for Quality and Safety.</title>
        <authorList>
            <consortium name="RefSeq"/>
            <person name="Tenea G.N."/>
            <person name="Cifuentes V."/>
            <person name="Reyes P."/>
            <person name="Cevallos-Vallejos M."/>
        </authorList>
    </citation>
    <scope>NUCLEOTIDE SEQUENCE [LARGE SCALE GENOMIC DNA]</scope>
</reference>
<dbReference type="RefSeq" id="XP_071920465.1">
    <property type="nucleotide sequence ID" value="XM_072064364.1"/>
</dbReference>
<dbReference type="RefSeq" id="XP_071920444.1">
    <property type="nucleotide sequence ID" value="XM_072064343.1"/>
</dbReference>
<dbReference type="RefSeq" id="XP_071920381.1">
    <property type="nucleotide sequence ID" value="XM_072064280.1"/>
</dbReference>
<evidence type="ECO:0000313" key="3">
    <source>
        <dbReference type="Proteomes" id="UP001652660"/>
    </source>
</evidence>
<evidence type="ECO:0000256" key="1">
    <source>
        <dbReference type="SAM" id="MobiDB-lite"/>
    </source>
</evidence>
<gene>
    <name evidence="4 5 6 7 8 9" type="primary">LOC140013974</name>
</gene>
<dbReference type="PANTHER" id="PTHR15503">
    <property type="entry name" value="LDOC1 RELATED"/>
    <property type="match status" value="1"/>
</dbReference>
<evidence type="ECO:0000313" key="8">
    <source>
        <dbReference type="RefSeq" id="XP_071920444.1"/>
    </source>
</evidence>
<keyword evidence="3" id="KW-1185">Reference proteome</keyword>
<dbReference type="GeneID" id="140013974"/>
<feature type="region of interest" description="Disordered" evidence="1">
    <location>
        <begin position="1"/>
        <end position="54"/>
    </location>
</feature>
<proteinExistence type="predicted"/>
<feature type="compositionally biased region" description="Basic and acidic residues" evidence="1">
    <location>
        <begin position="29"/>
        <end position="40"/>
    </location>
</feature>
<sequence>MEGRRSQARGTNRGRGPSRSRGGRQAQESVRESREEREATVEPQPEPQATGGDQVATAIQQMTNILARLVEQQGQAPVNQPRDPDMGQDRALERFQKFSPPKFLGGPDPYEAEKWLEAMINIFAALNYTEERQVQFAVFQFEGPARAWWNVVRAKWEREGTAWTWLNFVRDFNEKYLPPIVQEKREDEFIKLRQGMLSVTEYETQFTKLSKFAPELIATEQRKVRRFIQGLNVELQEALEAVQINTFTEVLEKALRIETARAQVRAFHAKRRGAPGGSQRQGQSGLDMPPSKIGRGDGSEKISGISKESTPKGASRGWGQARGASQGGQTSAPQVSCGYCGKANHVESDCWRKAGKCLWCGNTEHQLATCPRRSRLNPEQASVGGTKPRVPARAYALNQQAVPEPTEIVEGTIRNFYCLTKFWL</sequence>
<evidence type="ECO:0000313" key="4">
    <source>
        <dbReference type="RefSeq" id="XP_071920303.1"/>
    </source>
</evidence>
<reference evidence="4 5" key="2">
    <citation type="submission" date="2025-05" db="UniProtKB">
        <authorList>
            <consortium name="RefSeq"/>
        </authorList>
    </citation>
    <scope>IDENTIFICATION</scope>
    <source>
        <tissue evidence="4 5">Leaves</tissue>
    </source>
</reference>
<evidence type="ECO:0000313" key="7">
    <source>
        <dbReference type="RefSeq" id="XP_071920410.1"/>
    </source>
</evidence>
<dbReference type="Gene3D" id="4.10.60.10">
    <property type="entry name" value="Zinc finger, CCHC-type"/>
    <property type="match status" value="1"/>
</dbReference>
<name>A0ABM4VLK4_COFAR</name>
<dbReference type="RefSeq" id="XP_071920340.1">
    <property type="nucleotide sequence ID" value="XM_072064239.1"/>
</dbReference>
<dbReference type="InterPro" id="IPR032567">
    <property type="entry name" value="RTL1-rel"/>
</dbReference>
<evidence type="ECO:0000313" key="5">
    <source>
        <dbReference type="RefSeq" id="XP_071920340.1"/>
    </source>
</evidence>
<accession>A0ABM4VLK4</accession>
<dbReference type="InterPro" id="IPR036875">
    <property type="entry name" value="Znf_CCHC_sf"/>
</dbReference>